<protein>
    <submittedName>
        <fullName evidence="2">Chromosome 3, complete genome</fullName>
    </submittedName>
</protein>
<evidence type="ECO:0000313" key="4">
    <source>
        <dbReference type="Proteomes" id="UP000070720"/>
    </source>
</evidence>
<organism evidence="2 4">
    <name type="scientific">Gibberella zeae (strain ATCC MYA-4620 / CBS 123657 / FGSC 9075 / NRRL 31084 / PH-1)</name>
    <name type="common">Wheat head blight fungus</name>
    <name type="synonym">Fusarium graminearum</name>
    <dbReference type="NCBI Taxonomy" id="229533"/>
    <lineage>
        <taxon>Eukaryota</taxon>
        <taxon>Fungi</taxon>
        <taxon>Dikarya</taxon>
        <taxon>Ascomycota</taxon>
        <taxon>Pezizomycotina</taxon>
        <taxon>Sordariomycetes</taxon>
        <taxon>Hypocreomycetidae</taxon>
        <taxon>Hypocreales</taxon>
        <taxon>Nectriaceae</taxon>
        <taxon>Fusarium</taxon>
    </lineage>
</organism>
<name>A0A098DYA7_GIBZE</name>
<dbReference type="AlphaFoldDB" id="A0A098DYA7"/>
<reference evidence="3 4" key="1">
    <citation type="journal article" date="2007" name="Science">
        <title>The Fusarium graminearum genome reveals a link between localized polymorphism and pathogen specialization.</title>
        <authorList>
            <person name="Cuomo C.A."/>
            <person name="Gueldener U."/>
            <person name="Xu J.-R."/>
            <person name="Trail F."/>
            <person name="Turgeon B.G."/>
            <person name="Di Pietro A."/>
            <person name="Walton J.D."/>
            <person name="Ma L.-J."/>
            <person name="Baker S.E."/>
            <person name="Rep M."/>
            <person name="Adam G."/>
            <person name="Antoniw J."/>
            <person name="Baldwin T."/>
            <person name="Calvo S.E."/>
            <person name="Chang Y.-L."/>
            <person name="DeCaprio D."/>
            <person name="Gale L.R."/>
            <person name="Gnerre S."/>
            <person name="Goswami R.S."/>
            <person name="Hammond-Kosack K."/>
            <person name="Harris L.J."/>
            <person name="Hilburn K."/>
            <person name="Kennell J.C."/>
            <person name="Kroken S."/>
            <person name="Magnuson J.K."/>
            <person name="Mannhaupt G."/>
            <person name="Mauceli E.W."/>
            <person name="Mewes H.-W."/>
            <person name="Mitterbauer R."/>
            <person name="Muehlbauer G."/>
            <person name="Muensterkoetter M."/>
            <person name="Nelson D."/>
            <person name="O'Donnell K."/>
            <person name="Ouellet T."/>
            <person name="Qi W."/>
            <person name="Quesneville H."/>
            <person name="Roncero M.I.G."/>
            <person name="Seong K.-Y."/>
            <person name="Tetko I.V."/>
            <person name="Urban M."/>
            <person name="Waalwijk C."/>
            <person name="Ward T.J."/>
            <person name="Yao J."/>
            <person name="Birren B.W."/>
            <person name="Kistler H.C."/>
        </authorList>
    </citation>
    <scope>NUCLEOTIDE SEQUENCE [LARGE SCALE GENOMIC DNA]</scope>
    <source>
        <strain evidence="4">ATCC MYA-4620 / CBS 123657 / FGSC 9075 / NRRL 31084 / PH-1</strain>
        <strain evidence="3">PH-1 / ATCC MYA-4620 / FGSC 9075 / NRRL 31084</strain>
    </source>
</reference>
<accession>A0A098DYA7</accession>
<dbReference type="InParanoid" id="A0A098DYA7"/>
<keyword evidence="4" id="KW-1185">Reference proteome</keyword>
<reference evidence="2 4" key="3">
    <citation type="journal article" date="2015" name="BMC Genomics">
        <title>The completed genome sequence of the pathogenic ascomycete fungus Fusarium graminearum.</title>
        <authorList>
            <person name="King R."/>
            <person name="Urban M."/>
            <person name="Hammond-Kosack M.C."/>
            <person name="Hassani-Pak K."/>
            <person name="Hammond-Kosack K.E."/>
        </authorList>
    </citation>
    <scope>NUCLEOTIDE SEQUENCE [LARGE SCALE GENOMIC DNA]</scope>
    <source>
        <strain evidence="4">ATCC MYA-4620 / CBS 123657 / FGSC 9075 / NRRL 31084 / PH-1</strain>
        <strain evidence="2">PH-1</strain>
    </source>
</reference>
<feature type="region of interest" description="Disordered" evidence="1">
    <location>
        <begin position="1"/>
        <end position="32"/>
    </location>
</feature>
<reference evidence="3" key="4">
    <citation type="submission" date="2017-01" db="UniProtKB">
        <authorList>
            <consortium name="EnsemblFungi"/>
        </authorList>
    </citation>
    <scope>IDENTIFICATION</scope>
    <source>
        <strain evidence="3">PH-1 / ATCC MYA-4620 / FGSC 9075 / NRRL 31084</strain>
    </source>
</reference>
<reference evidence="3 4" key="2">
    <citation type="journal article" date="2010" name="Nature">
        <title>Comparative genomics reveals mobile pathogenicity chromosomes in Fusarium.</title>
        <authorList>
            <person name="Ma L.J."/>
            <person name="van der Does H.C."/>
            <person name="Borkovich K.A."/>
            <person name="Coleman J.J."/>
            <person name="Daboussi M.J."/>
            <person name="Di Pietro A."/>
            <person name="Dufresne M."/>
            <person name="Freitag M."/>
            <person name="Grabherr M."/>
            <person name="Henrissat B."/>
            <person name="Houterman P.M."/>
            <person name="Kang S."/>
            <person name="Shim W.B."/>
            <person name="Woloshuk C."/>
            <person name="Xie X."/>
            <person name="Xu J.R."/>
            <person name="Antoniw J."/>
            <person name="Baker S.E."/>
            <person name="Bluhm B.H."/>
            <person name="Breakspear A."/>
            <person name="Brown D.W."/>
            <person name="Butchko R.A."/>
            <person name="Chapman S."/>
            <person name="Coulson R."/>
            <person name="Coutinho P.M."/>
            <person name="Danchin E.G."/>
            <person name="Diener A."/>
            <person name="Gale L.R."/>
            <person name="Gardiner D.M."/>
            <person name="Goff S."/>
            <person name="Hammond-Kosack K.E."/>
            <person name="Hilburn K."/>
            <person name="Hua-Van A."/>
            <person name="Jonkers W."/>
            <person name="Kazan K."/>
            <person name="Kodira C.D."/>
            <person name="Koehrsen M."/>
            <person name="Kumar L."/>
            <person name="Lee Y.H."/>
            <person name="Li L."/>
            <person name="Manners J.M."/>
            <person name="Miranda-Saavedra D."/>
            <person name="Mukherjee M."/>
            <person name="Park G."/>
            <person name="Park J."/>
            <person name="Park S.Y."/>
            <person name="Proctor R.H."/>
            <person name="Regev A."/>
            <person name="Ruiz-Roldan M.C."/>
            <person name="Sain D."/>
            <person name="Sakthikumar S."/>
            <person name="Sykes S."/>
            <person name="Schwartz D.C."/>
            <person name="Turgeon B.G."/>
            <person name="Wapinski I."/>
            <person name="Yoder O."/>
            <person name="Young S."/>
            <person name="Zeng Q."/>
            <person name="Zhou S."/>
            <person name="Galagan J."/>
            <person name="Cuomo C.A."/>
            <person name="Kistler H.C."/>
            <person name="Rep M."/>
        </authorList>
    </citation>
    <scope>GENOME REANNOTATION</scope>
    <source>
        <strain evidence="4">ATCC MYA-4620 / CBS 123657 / FGSC 9075 / NRRL 31084 / PH-1</strain>
        <strain evidence="3">PH-1 / ATCC MYA-4620 / FGSC 9075 / NRRL 31084</strain>
    </source>
</reference>
<dbReference type="EnsemblFungi" id="CEF86825">
    <property type="protein sequence ID" value="CEF86825"/>
    <property type="gene ID" value="FGRRES_15275"/>
</dbReference>
<accession>A0A0E0SK62</accession>
<gene>
    <name evidence="2" type="ORF">FGRAMPH1_01T16905</name>
</gene>
<evidence type="ECO:0000313" key="3">
    <source>
        <dbReference type="EnsemblFungi" id="CEF86825"/>
    </source>
</evidence>
<proteinExistence type="predicted"/>
<dbReference type="Proteomes" id="UP000070720">
    <property type="component" value="Chromosome 3"/>
</dbReference>
<dbReference type="VEuPathDB" id="FungiDB:FGRAMPH1_01G16905"/>
<dbReference type="EMBL" id="HG970334">
    <property type="protein sequence ID" value="CEF86825.1"/>
    <property type="molecule type" value="Genomic_DNA"/>
</dbReference>
<evidence type="ECO:0000313" key="2">
    <source>
        <dbReference type="EMBL" id="CEF86825.1"/>
    </source>
</evidence>
<sequence length="73" mass="7990">MTHGRNMYVTPPASKGKASHQNPIDIRDNGAEAISSLPAPRGRFSHAWEYSVGVVPAAPLSYLFSSPSWIYDM</sequence>
<evidence type="ECO:0000256" key="1">
    <source>
        <dbReference type="SAM" id="MobiDB-lite"/>
    </source>
</evidence>